<dbReference type="InterPro" id="IPR011009">
    <property type="entry name" value="Kinase-like_dom_sf"/>
</dbReference>
<proteinExistence type="inferred from homology"/>
<dbReference type="InterPro" id="IPR008271">
    <property type="entry name" value="Ser/Thr_kinase_AS"/>
</dbReference>
<evidence type="ECO:0000256" key="1">
    <source>
        <dbReference type="ARBA" id="ARBA00012513"/>
    </source>
</evidence>
<dbReference type="EMBL" id="MU155299">
    <property type="protein sequence ID" value="KAF9476309.1"/>
    <property type="molecule type" value="Genomic_DNA"/>
</dbReference>
<accession>A0A9P5YXE2</accession>
<feature type="region of interest" description="Disordered" evidence="6">
    <location>
        <begin position="298"/>
        <end position="328"/>
    </location>
</feature>
<dbReference type="InterPro" id="IPR017441">
    <property type="entry name" value="Protein_kinase_ATP_BS"/>
</dbReference>
<comment type="caution">
    <text evidence="8">The sequence shown here is derived from an EMBL/GenBank/DDBJ whole genome shotgun (WGS) entry which is preliminary data.</text>
</comment>
<evidence type="ECO:0000313" key="8">
    <source>
        <dbReference type="EMBL" id="KAF9476309.1"/>
    </source>
</evidence>
<gene>
    <name evidence="8" type="ORF">BDN70DRAFT_935169</name>
</gene>
<feature type="compositionally biased region" description="Acidic residues" evidence="6">
    <location>
        <begin position="309"/>
        <end position="324"/>
    </location>
</feature>
<name>A0A9P5YXE2_9AGAR</name>
<dbReference type="InterPro" id="IPR050235">
    <property type="entry name" value="CK1_Ser-Thr_kinase"/>
</dbReference>
<dbReference type="GO" id="GO:0005524">
    <property type="term" value="F:ATP binding"/>
    <property type="evidence" value="ECO:0007669"/>
    <property type="project" value="UniProtKB-UniRule"/>
</dbReference>
<evidence type="ECO:0000256" key="2">
    <source>
        <dbReference type="ARBA" id="ARBA00022741"/>
    </source>
</evidence>
<keyword evidence="3 4" id="KW-0067">ATP-binding</keyword>
<evidence type="ECO:0000256" key="5">
    <source>
        <dbReference type="RuleBase" id="RU000304"/>
    </source>
</evidence>
<evidence type="ECO:0000256" key="4">
    <source>
        <dbReference type="PROSITE-ProRule" id="PRU10141"/>
    </source>
</evidence>
<feature type="domain" description="Protein kinase" evidence="7">
    <location>
        <begin position="7"/>
        <end position="273"/>
    </location>
</feature>
<evidence type="ECO:0000313" key="9">
    <source>
        <dbReference type="Proteomes" id="UP000807469"/>
    </source>
</evidence>
<keyword evidence="9" id="KW-1185">Reference proteome</keyword>
<keyword evidence="5" id="KW-0723">Serine/threonine-protein kinase</keyword>
<sequence length="375" mass="42365">MPPTQTYHLSKILGRGAYGYVFQALDTNSSQQVAVKKSRVSQKVLRPILKYESQILQLLRGHPAIPALYGYGQLPHFEYLAMDLLGPSIKECTTGPISVRTTVRVVLQMLSALKHIHSCGIVHRDIKPENILCSRTDLSSIILIDYNISLPIKSGSPARHDCWWRVIGTLHWESVNAHNGIDLAPRDDLESLAYVVFFLLYGNLPWIKAKSQNEPDKDRKRRVRESKANTSGSILGTSFPEEFTYLLDHSRSLQYDQLPDYEELQRRFSEPDVLLGDNDPKASLDWSAVETTKMPEITVQAEEAPNGEGDSESDADTGGEEDEKPFDPSFVDWYDVDWDIQYTRDRSLTLSVEMIELVNNSIPQIVEVTSDPDAE</sequence>
<dbReference type="Proteomes" id="UP000807469">
    <property type="component" value="Unassembled WGS sequence"/>
</dbReference>
<dbReference type="AlphaFoldDB" id="A0A9P5YXE2"/>
<dbReference type="InterPro" id="IPR000719">
    <property type="entry name" value="Prot_kinase_dom"/>
</dbReference>
<evidence type="ECO:0000256" key="6">
    <source>
        <dbReference type="SAM" id="MobiDB-lite"/>
    </source>
</evidence>
<evidence type="ECO:0000256" key="3">
    <source>
        <dbReference type="ARBA" id="ARBA00022840"/>
    </source>
</evidence>
<keyword evidence="8" id="KW-0808">Transferase</keyword>
<dbReference type="OrthoDB" id="5579860at2759"/>
<dbReference type="PROSITE" id="PS00108">
    <property type="entry name" value="PROTEIN_KINASE_ST"/>
    <property type="match status" value="1"/>
</dbReference>
<keyword evidence="8" id="KW-0418">Kinase</keyword>
<comment type="similarity">
    <text evidence="5">Belongs to the protein kinase superfamily.</text>
</comment>
<dbReference type="Pfam" id="PF00069">
    <property type="entry name" value="Pkinase"/>
    <property type="match status" value="1"/>
</dbReference>
<keyword evidence="2 4" id="KW-0547">Nucleotide-binding</keyword>
<dbReference type="SUPFAM" id="SSF56112">
    <property type="entry name" value="Protein kinase-like (PK-like)"/>
    <property type="match status" value="1"/>
</dbReference>
<dbReference type="PANTHER" id="PTHR11909">
    <property type="entry name" value="CASEIN KINASE-RELATED"/>
    <property type="match status" value="1"/>
</dbReference>
<organism evidence="8 9">
    <name type="scientific">Pholiota conissans</name>
    <dbReference type="NCBI Taxonomy" id="109636"/>
    <lineage>
        <taxon>Eukaryota</taxon>
        <taxon>Fungi</taxon>
        <taxon>Dikarya</taxon>
        <taxon>Basidiomycota</taxon>
        <taxon>Agaricomycotina</taxon>
        <taxon>Agaricomycetes</taxon>
        <taxon>Agaricomycetidae</taxon>
        <taxon>Agaricales</taxon>
        <taxon>Agaricineae</taxon>
        <taxon>Strophariaceae</taxon>
        <taxon>Pholiota</taxon>
    </lineage>
</organism>
<dbReference type="Gene3D" id="1.10.510.10">
    <property type="entry name" value="Transferase(Phosphotransferase) domain 1"/>
    <property type="match status" value="1"/>
</dbReference>
<evidence type="ECO:0000259" key="7">
    <source>
        <dbReference type="PROSITE" id="PS50011"/>
    </source>
</evidence>
<protein>
    <recommendedName>
        <fullName evidence="1">non-specific serine/threonine protein kinase</fullName>
        <ecNumber evidence="1">2.7.11.1</ecNumber>
    </recommendedName>
</protein>
<dbReference type="GO" id="GO:0004674">
    <property type="term" value="F:protein serine/threonine kinase activity"/>
    <property type="evidence" value="ECO:0007669"/>
    <property type="project" value="UniProtKB-KW"/>
</dbReference>
<dbReference type="PROSITE" id="PS50011">
    <property type="entry name" value="PROTEIN_KINASE_DOM"/>
    <property type="match status" value="1"/>
</dbReference>
<reference evidence="8" key="1">
    <citation type="submission" date="2020-11" db="EMBL/GenBank/DDBJ databases">
        <authorList>
            <consortium name="DOE Joint Genome Institute"/>
            <person name="Ahrendt S."/>
            <person name="Riley R."/>
            <person name="Andreopoulos W."/>
            <person name="Labutti K."/>
            <person name="Pangilinan J."/>
            <person name="Ruiz-Duenas F.J."/>
            <person name="Barrasa J.M."/>
            <person name="Sanchez-Garcia M."/>
            <person name="Camarero S."/>
            <person name="Miyauchi S."/>
            <person name="Serrano A."/>
            <person name="Linde D."/>
            <person name="Babiker R."/>
            <person name="Drula E."/>
            <person name="Ayuso-Fernandez I."/>
            <person name="Pacheco R."/>
            <person name="Padilla G."/>
            <person name="Ferreira P."/>
            <person name="Barriuso J."/>
            <person name="Kellner H."/>
            <person name="Castanera R."/>
            <person name="Alfaro M."/>
            <person name="Ramirez L."/>
            <person name="Pisabarro A.G."/>
            <person name="Kuo A."/>
            <person name="Tritt A."/>
            <person name="Lipzen A."/>
            <person name="He G."/>
            <person name="Yan M."/>
            <person name="Ng V."/>
            <person name="Cullen D."/>
            <person name="Martin F."/>
            <person name="Rosso M.-N."/>
            <person name="Henrissat B."/>
            <person name="Hibbett D."/>
            <person name="Martinez A.T."/>
            <person name="Grigoriev I.V."/>
        </authorList>
    </citation>
    <scope>NUCLEOTIDE SEQUENCE</scope>
    <source>
        <strain evidence="8">CIRM-BRFM 674</strain>
    </source>
</reference>
<feature type="binding site" evidence="4">
    <location>
        <position position="37"/>
    </location>
    <ligand>
        <name>ATP</name>
        <dbReference type="ChEBI" id="CHEBI:30616"/>
    </ligand>
</feature>
<dbReference type="SMART" id="SM00220">
    <property type="entry name" value="S_TKc"/>
    <property type="match status" value="1"/>
</dbReference>
<dbReference type="EC" id="2.7.11.1" evidence="1"/>
<dbReference type="PROSITE" id="PS00107">
    <property type="entry name" value="PROTEIN_KINASE_ATP"/>
    <property type="match status" value="1"/>
</dbReference>
<feature type="region of interest" description="Disordered" evidence="6">
    <location>
        <begin position="212"/>
        <end position="235"/>
    </location>
</feature>